<keyword evidence="4" id="KW-1185">Reference proteome</keyword>
<name>A0ABV6YWG9_UNCC1</name>
<dbReference type="Pfam" id="PF10727">
    <property type="entry name" value="Rossmann-like"/>
    <property type="match status" value="1"/>
</dbReference>
<protein>
    <submittedName>
        <fullName evidence="3">Rossmann-like and DUF2520 domain-containing protein</fullName>
    </submittedName>
</protein>
<dbReference type="Pfam" id="PF10728">
    <property type="entry name" value="DUF2520"/>
    <property type="match status" value="1"/>
</dbReference>
<dbReference type="Gene3D" id="1.10.1040.20">
    <property type="entry name" value="ProC-like, C-terminal domain"/>
    <property type="match status" value="1"/>
</dbReference>
<dbReference type="InterPro" id="IPR008927">
    <property type="entry name" value="6-PGluconate_DH-like_C_sf"/>
</dbReference>
<dbReference type="InterPro" id="IPR019665">
    <property type="entry name" value="OxRdtase/DH_put_Rossmann_dom"/>
</dbReference>
<evidence type="ECO:0000313" key="3">
    <source>
        <dbReference type="EMBL" id="MFC1850408.1"/>
    </source>
</evidence>
<feature type="domain" description="Putative oxidoreductase/dehydrogenase Rossmann-like" evidence="1">
    <location>
        <begin position="8"/>
        <end position="124"/>
    </location>
</feature>
<accession>A0ABV6YWG9</accession>
<organism evidence="3 4">
    <name type="scientific">candidate division CSSED10-310 bacterium</name>
    <dbReference type="NCBI Taxonomy" id="2855610"/>
    <lineage>
        <taxon>Bacteria</taxon>
        <taxon>Bacteria division CSSED10-310</taxon>
    </lineage>
</organism>
<dbReference type="Proteomes" id="UP001594351">
    <property type="component" value="Unassembled WGS sequence"/>
</dbReference>
<dbReference type="SUPFAM" id="SSF51735">
    <property type="entry name" value="NAD(P)-binding Rossmann-fold domains"/>
    <property type="match status" value="1"/>
</dbReference>
<evidence type="ECO:0000259" key="2">
    <source>
        <dbReference type="Pfam" id="PF10728"/>
    </source>
</evidence>
<dbReference type="EMBL" id="JBHPBY010000097">
    <property type="protein sequence ID" value="MFC1850408.1"/>
    <property type="molecule type" value="Genomic_DNA"/>
</dbReference>
<dbReference type="InterPro" id="IPR036291">
    <property type="entry name" value="NAD(P)-bd_dom_sf"/>
</dbReference>
<dbReference type="InterPro" id="IPR037108">
    <property type="entry name" value="TM1727-like_C_sf"/>
</dbReference>
<dbReference type="Gene3D" id="3.40.50.720">
    <property type="entry name" value="NAD(P)-binding Rossmann-like Domain"/>
    <property type="match status" value="1"/>
</dbReference>
<sequence length="300" mass="32590">MNHYQNHKISFIGVGRIGSLLASLLVTNGYKLCGFFDLEVAKCSRLQSKLGKGTIFADHRSLIRHSDVIFITTVDDQIEAVVNTVMRTAENLEGKFFLHTSGVLPSASMQPLRDQGAAIASFHPCVSVSAGSTNLKDVYFVMEGDHEALKLGAELAGVFQGEPLSIPASSKTSYHFGAVLVSNFMVTICHEVMVLYKQAGINQDVAAKLLVPLLKSTVQNIEQRGVEASLTGPVARGDRQTINRHLMVLPQLNSELALLSCQLYKVAINMAVSLGYINQHQGNLMLEDIHAVEKKGPGTE</sequence>
<feature type="domain" description="DUF2520" evidence="2">
    <location>
        <begin position="138"/>
        <end position="253"/>
    </location>
</feature>
<dbReference type="PANTHER" id="PTHR40459">
    <property type="entry name" value="CONSERVED HYPOTHETICAL ALANINE AND LEUCINE RICH PROTEIN"/>
    <property type="match status" value="1"/>
</dbReference>
<evidence type="ECO:0000259" key="1">
    <source>
        <dbReference type="Pfam" id="PF10727"/>
    </source>
</evidence>
<evidence type="ECO:0000313" key="4">
    <source>
        <dbReference type="Proteomes" id="UP001594351"/>
    </source>
</evidence>
<reference evidence="3 4" key="1">
    <citation type="submission" date="2024-09" db="EMBL/GenBank/DDBJ databases">
        <title>Laminarin stimulates single cell rates of sulfate reduction while oxygen inhibits transcriptomic activity in coastal marine sediment.</title>
        <authorList>
            <person name="Lindsay M."/>
            <person name="Orcutt B."/>
            <person name="Emerson D."/>
            <person name="Stepanauskas R."/>
            <person name="D'Angelo T."/>
        </authorList>
    </citation>
    <scope>NUCLEOTIDE SEQUENCE [LARGE SCALE GENOMIC DNA]</scope>
    <source>
        <strain evidence="3">SAG AM-311-K15</strain>
    </source>
</reference>
<dbReference type="InterPro" id="IPR018931">
    <property type="entry name" value="DUF2520"/>
</dbReference>
<proteinExistence type="predicted"/>
<dbReference type="PANTHER" id="PTHR40459:SF1">
    <property type="entry name" value="CONSERVED HYPOTHETICAL ALANINE AND LEUCINE RICH PROTEIN"/>
    <property type="match status" value="1"/>
</dbReference>
<dbReference type="SUPFAM" id="SSF48179">
    <property type="entry name" value="6-phosphogluconate dehydrogenase C-terminal domain-like"/>
    <property type="match status" value="1"/>
</dbReference>
<comment type="caution">
    <text evidence="3">The sequence shown here is derived from an EMBL/GenBank/DDBJ whole genome shotgun (WGS) entry which is preliminary data.</text>
</comment>
<gene>
    <name evidence="3" type="ORF">ACFL27_09480</name>
</gene>